<dbReference type="AlphaFoldDB" id="A0A919PVC2"/>
<dbReference type="InterPro" id="IPR036390">
    <property type="entry name" value="WH_DNA-bd_sf"/>
</dbReference>
<comment type="caution">
    <text evidence="5">The sequence shown here is derived from an EMBL/GenBank/DDBJ whole genome shotgun (WGS) entry which is preliminary data.</text>
</comment>
<dbReference type="EMBL" id="BONQ01000151">
    <property type="protein sequence ID" value="GIG51181.1"/>
    <property type="molecule type" value="Genomic_DNA"/>
</dbReference>
<dbReference type="GO" id="GO:0003700">
    <property type="term" value="F:DNA-binding transcription factor activity"/>
    <property type="evidence" value="ECO:0007669"/>
    <property type="project" value="InterPro"/>
</dbReference>
<proteinExistence type="predicted"/>
<protein>
    <submittedName>
        <fullName evidence="5">Transcriptional regulator</fullName>
    </submittedName>
</protein>
<keyword evidence="1" id="KW-0805">Transcription regulation</keyword>
<organism evidence="5 6">
    <name type="scientific">Dactylosporangium siamense</name>
    <dbReference type="NCBI Taxonomy" id="685454"/>
    <lineage>
        <taxon>Bacteria</taxon>
        <taxon>Bacillati</taxon>
        <taxon>Actinomycetota</taxon>
        <taxon>Actinomycetes</taxon>
        <taxon>Micromonosporales</taxon>
        <taxon>Micromonosporaceae</taxon>
        <taxon>Dactylosporangium</taxon>
    </lineage>
</organism>
<reference evidence="5" key="1">
    <citation type="submission" date="2021-01" db="EMBL/GenBank/DDBJ databases">
        <title>Whole genome shotgun sequence of Dactylosporangium siamense NBRC 106093.</title>
        <authorList>
            <person name="Komaki H."/>
            <person name="Tamura T."/>
        </authorList>
    </citation>
    <scope>NUCLEOTIDE SEQUENCE</scope>
    <source>
        <strain evidence="5">NBRC 106093</strain>
    </source>
</reference>
<name>A0A919PVC2_9ACTN</name>
<gene>
    <name evidence="5" type="ORF">Dsi01nite_092220</name>
</gene>
<dbReference type="InterPro" id="IPR051011">
    <property type="entry name" value="Metal_resp_trans_reg"/>
</dbReference>
<dbReference type="InterPro" id="IPR011991">
    <property type="entry name" value="ArsR-like_HTH"/>
</dbReference>
<dbReference type="Proteomes" id="UP000660611">
    <property type="component" value="Unassembled WGS sequence"/>
</dbReference>
<dbReference type="PANTHER" id="PTHR43132">
    <property type="entry name" value="ARSENICAL RESISTANCE OPERON REPRESSOR ARSR-RELATED"/>
    <property type="match status" value="1"/>
</dbReference>
<evidence type="ECO:0000256" key="3">
    <source>
        <dbReference type="ARBA" id="ARBA00023163"/>
    </source>
</evidence>
<evidence type="ECO:0000256" key="1">
    <source>
        <dbReference type="ARBA" id="ARBA00023015"/>
    </source>
</evidence>
<dbReference type="Gene3D" id="1.10.10.10">
    <property type="entry name" value="Winged helix-like DNA-binding domain superfamily/Winged helix DNA-binding domain"/>
    <property type="match status" value="1"/>
</dbReference>
<dbReference type="InterPro" id="IPR036388">
    <property type="entry name" value="WH-like_DNA-bd_sf"/>
</dbReference>
<dbReference type="PANTHER" id="PTHR43132:SF8">
    <property type="entry name" value="HTH-TYPE TRANSCRIPTIONAL REGULATOR KMTR"/>
    <property type="match status" value="1"/>
</dbReference>
<keyword evidence="2" id="KW-0238">DNA-binding</keyword>
<dbReference type="CDD" id="cd00090">
    <property type="entry name" value="HTH_ARSR"/>
    <property type="match status" value="1"/>
</dbReference>
<evidence type="ECO:0000259" key="4">
    <source>
        <dbReference type="SMART" id="SM00418"/>
    </source>
</evidence>
<dbReference type="RefSeq" id="WP_203852800.1">
    <property type="nucleotide sequence ID" value="NZ_BAAAVW010000031.1"/>
</dbReference>
<accession>A0A919PVC2</accession>
<dbReference type="SMART" id="SM00418">
    <property type="entry name" value="HTH_ARSR"/>
    <property type="match status" value="1"/>
</dbReference>
<dbReference type="SUPFAM" id="SSF46785">
    <property type="entry name" value="Winged helix' DNA-binding domain"/>
    <property type="match status" value="1"/>
</dbReference>
<keyword evidence="6" id="KW-1185">Reference proteome</keyword>
<dbReference type="GO" id="GO:0003677">
    <property type="term" value="F:DNA binding"/>
    <property type="evidence" value="ECO:0007669"/>
    <property type="project" value="UniProtKB-KW"/>
</dbReference>
<evidence type="ECO:0000313" key="5">
    <source>
        <dbReference type="EMBL" id="GIG51181.1"/>
    </source>
</evidence>
<dbReference type="InterPro" id="IPR001845">
    <property type="entry name" value="HTH_ArsR_DNA-bd_dom"/>
</dbReference>
<keyword evidence="3" id="KW-0804">Transcription</keyword>
<evidence type="ECO:0000313" key="6">
    <source>
        <dbReference type="Proteomes" id="UP000660611"/>
    </source>
</evidence>
<evidence type="ECO:0000256" key="2">
    <source>
        <dbReference type="ARBA" id="ARBA00023125"/>
    </source>
</evidence>
<feature type="domain" description="HTH arsR-type" evidence="4">
    <location>
        <begin position="247"/>
        <end position="321"/>
    </location>
</feature>
<sequence>MVAIGLSAGGVARVRFAISPLWETIASIRVLRDPGAHAIHLPWVRRVRPRLGRLTESELWRLVPPGPAYVPDFLTPAPAGLFAELPAELEALRATPEAEVAAQWPGAAPLDKPLDKSLDKPPDGLLERLATQLGDYFDVALAPDWPRIRRLLEAEVFTRARALAADGVGGLLNDLHEQVRWADDTLSVAQRWCTADDVPDGGGLVLIPSVFVWPSILTVSTGRLAQLAYPPRGTGGLWERPARAPDGVAAVLGRSRARLLVELSAPASTTALAARTGLTAGGVSQHLAALRAAGLVTAHRDGRTVLNIRTDLADALLGTPRNAERRPTR</sequence>
<dbReference type="Pfam" id="PF12840">
    <property type="entry name" value="HTH_20"/>
    <property type="match status" value="1"/>
</dbReference>